<name>A0A0P1ISD7_9RHOB</name>
<reference evidence="2" key="1">
    <citation type="submission" date="2015-09" db="EMBL/GenBank/DDBJ databases">
        <authorList>
            <person name="Rodrigo-Torres Lidia"/>
            <person name="Arahal R.David."/>
        </authorList>
    </citation>
    <scope>NUCLEOTIDE SEQUENCE [LARGE SCALE GENOMIC DNA]</scope>
    <source>
        <strain evidence="2">CECT 7735</strain>
    </source>
</reference>
<evidence type="ECO:0000313" key="1">
    <source>
        <dbReference type="EMBL" id="CUK02279.1"/>
    </source>
</evidence>
<protein>
    <submittedName>
        <fullName evidence="1">Uncharacterized protein</fullName>
    </submittedName>
</protein>
<proteinExistence type="predicted"/>
<dbReference type="STRING" id="1715693.PH7735_02559"/>
<accession>A0A0P1ISD7</accession>
<evidence type="ECO:0000313" key="2">
    <source>
        <dbReference type="Proteomes" id="UP000051870"/>
    </source>
</evidence>
<dbReference type="EMBL" id="CYTW01000002">
    <property type="protein sequence ID" value="CUK02279.1"/>
    <property type="molecule type" value="Genomic_DNA"/>
</dbReference>
<dbReference type="Proteomes" id="UP000051870">
    <property type="component" value="Unassembled WGS sequence"/>
</dbReference>
<keyword evidence="2" id="KW-1185">Reference proteome</keyword>
<dbReference type="AlphaFoldDB" id="A0A0P1ISD7"/>
<gene>
    <name evidence="1" type="ORF">PH7735_02559</name>
</gene>
<organism evidence="1 2">
    <name type="scientific">Shimia thalassica</name>
    <dbReference type="NCBI Taxonomy" id="1715693"/>
    <lineage>
        <taxon>Bacteria</taxon>
        <taxon>Pseudomonadati</taxon>
        <taxon>Pseudomonadota</taxon>
        <taxon>Alphaproteobacteria</taxon>
        <taxon>Rhodobacterales</taxon>
        <taxon>Roseobacteraceae</taxon>
    </lineage>
</organism>
<sequence>MRHSRPILQSFDGVTQMKPDTLIPLWASVFVGHPPHIAKGILRSKELDIRPLFQDPKRSLNVYGSGDGNQGH</sequence>